<keyword evidence="3" id="KW-1185">Reference proteome</keyword>
<feature type="transmembrane region" description="Helical" evidence="1">
    <location>
        <begin position="58"/>
        <end position="83"/>
    </location>
</feature>
<evidence type="ECO:0000313" key="2">
    <source>
        <dbReference type="EMBL" id="GEN52792.1"/>
    </source>
</evidence>
<dbReference type="RefSeq" id="WP_146813890.1">
    <property type="nucleotide sequence ID" value="NZ_BJYD01000006.1"/>
</dbReference>
<accession>A0A511WU06</accession>
<name>A0A511WU06_9BACI</name>
<feature type="transmembrane region" description="Helical" evidence="1">
    <location>
        <begin position="33"/>
        <end position="51"/>
    </location>
</feature>
<sequence>MRKRPSQRAILFSCAFILMIFALFNHLWGGEQWVGSFSLFTGFTMITYLEYFSHESILLGFMSSTLTVLMTWVVYEWLISLFLIEFESYFRIGVALFIHHWVAKGIKAGLKKRRD</sequence>
<reference evidence="2 3" key="1">
    <citation type="submission" date="2019-07" db="EMBL/GenBank/DDBJ databases">
        <title>Whole genome shotgun sequence of Halobacillus faecis NBRC 103569.</title>
        <authorList>
            <person name="Hosoyama A."/>
            <person name="Uohara A."/>
            <person name="Ohji S."/>
            <person name="Ichikawa N."/>
        </authorList>
    </citation>
    <scope>NUCLEOTIDE SEQUENCE [LARGE SCALE GENOMIC DNA]</scope>
    <source>
        <strain evidence="2 3">NBRC 103569</strain>
    </source>
</reference>
<feature type="transmembrane region" description="Helical" evidence="1">
    <location>
        <begin position="89"/>
        <end position="106"/>
    </location>
</feature>
<protein>
    <submittedName>
        <fullName evidence="2">Uncharacterized protein</fullName>
    </submittedName>
</protein>
<evidence type="ECO:0000313" key="3">
    <source>
        <dbReference type="Proteomes" id="UP000321886"/>
    </source>
</evidence>
<dbReference type="AlphaFoldDB" id="A0A511WU06"/>
<keyword evidence="1" id="KW-0472">Membrane</keyword>
<evidence type="ECO:0000256" key="1">
    <source>
        <dbReference type="SAM" id="Phobius"/>
    </source>
</evidence>
<keyword evidence="1" id="KW-0812">Transmembrane</keyword>
<proteinExistence type="predicted"/>
<comment type="caution">
    <text evidence="2">The sequence shown here is derived from an EMBL/GenBank/DDBJ whole genome shotgun (WGS) entry which is preliminary data.</text>
</comment>
<dbReference type="EMBL" id="BJYD01000006">
    <property type="protein sequence ID" value="GEN52792.1"/>
    <property type="molecule type" value="Genomic_DNA"/>
</dbReference>
<feature type="transmembrane region" description="Helical" evidence="1">
    <location>
        <begin position="9"/>
        <end position="27"/>
    </location>
</feature>
<keyword evidence="1" id="KW-1133">Transmembrane helix</keyword>
<gene>
    <name evidence="2" type="ORF">HFA01_10540</name>
</gene>
<dbReference type="Proteomes" id="UP000321886">
    <property type="component" value="Unassembled WGS sequence"/>
</dbReference>
<organism evidence="2 3">
    <name type="scientific">Halobacillus faecis</name>
    <dbReference type="NCBI Taxonomy" id="360184"/>
    <lineage>
        <taxon>Bacteria</taxon>
        <taxon>Bacillati</taxon>
        <taxon>Bacillota</taxon>
        <taxon>Bacilli</taxon>
        <taxon>Bacillales</taxon>
        <taxon>Bacillaceae</taxon>
        <taxon>Halobacillus</taxon>
    </lineage>
</organism>